<proteinExistence type="predicted"/>
<reference evidence="4" key="2">
    <citation type="submission" date="2015-01" db="EMBL/GenBank/DDBJ databases">
        <title>Evolutionary Origins and Diversification of the Mycorrhizal Mutualists.</title>
        <authorList>
            <consortium name="DOE Joint Genome Institute"/>
            <consortium name="Mycorrhizal Genomics Consortium"/>
            <person name="Kohler A."/>
            <person name="Kuo A."/>
            <person name="Nagy L.G."/>
            <person name="Floudas D."/>
            <person name="Copeland A."/>
            <person name="Barry K.W."/>
            <person name="Cichocki N."/>
            <person name="Veneault-Fourrey C."/>
            <person name="LaButti K."/>
            <person name="Lindquist E.A."/>
            <person name="Lipzen A."/>
            <person name="Lundell T."/>
            <person name="Morin E."/>
            <person name="Murat C."/>
            <person name="Riley R."/>
            <person name="Ohm R."/>
            <person name="Sun H."/>
            <person name="Tunlid A."/>
            <person name="Henrissat B."/>
            <person name="Grigoriev I.V."/>
            <person name="Hibbett D.S."/>
            <person name="Martin F."/>
        </authorList>
    </citation>
    <scope>NUCLEOTIDE SEQUENCE [LARGE SCALE GENOMIC DNA]</scope>
    <source>
        <strain evidence="4">Marx 270</strain>
    </source>
</reference>
<feature type="transmembrane region" description="Helical" evidence="2">
    <location>
        <begin position="12"/>
        <end position="31"/>
    </location>
</feature>
<evidence type="ECO:0000313" key="3">
    <source>
        <dbReference type="EMBL" id="KIO08836.1"/>
    </source>
</evidence>
<evidence type="ECO:0000256" key="1">
    <source>
        <dbReference type="SAM" id="MobiDB-lite"/>
    </source>
</evidence>
<feature type="compositionally biased region" description="Basic and acidic residues" evidence="1">
    <location>
        <begin position="48"/>
        <end position="59"/>
    </location>
</feature>
<feature type="region of interest" description="Disordered" evidence="1">
    <location>
        <begin position="44"/>
        <end position="79"/>
    </location>
</feature>
<dbReference type="Proteomes" id="UP000054217">
    <property type="component" value="Unassembled WGS sequence"/>
</dbReference>
<protein>
    <submittedName>
        <fullName evidence="3">Uncharacterized protein</fullName>
    </submittedName>
</protein>
<dbReference type="OrthoDB" id="2670751at2759"/>
<evidence type="ECO:0000256" key="2">
    <source>
        <dbReference type="SAM" id="Phobius"/>
    </source>
</evidence>
<keyword evidence="2" id="KW-0812">Transmembrane</keyword>
<dbReference type="EMBL" id="KN831956">
    <property type="protein sequence ID" value="KIO08836.1"/>
    <property type="molecule type" value="Genomic_DNA"/>
</dbReference>
<organism evidence="3 4">
    <name type="scientific">Pisolithus tinctorius Marx 270</name>
    <dbReference type="NCBI Taxonomy" id="870435"/>
    <lineage>
        <taxon>Eukaryota</taxon>
        <taxon>Fungi</taxon>
        <taxon>Dikarya</taxon>
        <taxon>Basidiomycota</taxon>
        <taxon>Agaricomycotina</taxon>
        <taxon>Agaricomycetes</taxon>
        <taxon>Agaricomycetidae</taxon>
        <taxon>Boletales</taxon>
        <taxon>Sclerodermatineae</taxon>
        <taxon>Pisolithaceae</taxon>
        <taxon>Pisolithus</taxon>
    </lineage>
</organism>
<gene>
    <name evidence="3" type="ORF">M404DRAFT_328086</name>
</gene>
<dbReference type="AlphaFoldDB" id="A0A0C3PJR9"/>
<keyword evidence="2" id="KW-1133">Transmembrane helix</keyword>
<sequence>MEIIVIADSPALACGFIAASMFPALLFPLIVSGAQKIQGWIANRRRQRAPEHSGAEDTSTRVTSDSESQQRVHIPDDVESSVCHNRQLRSLEGQSGFNPTAEEHD</sequence>
<keyword evidence="4" id="KW-1185">Reference proteome</keyword>
<evidence type="ECO:0000313" key="4">
    <source>
        <dbReference type="Proteomes" id="UP000054217"/>
    </source>
</evidence>
<keyword evidence="2" id="KW-0472">Membrane</keyword>
<dbReference type="HOGENOM" id="CLU_111669_1_0_1"/>
<reference evidence="3 4" key="1">
    <citation type="submission" date="2014-04" db="EMBL/GenBank/DDBJ databases">
        <authorList>
            <consortium name="DOE Joint Genome Institute"/>
            <person name="Kuo A."/>
            <person name="Kohler A."/>
            <person name="Costa M.D."/>
            <person name="Nagy L.G."/>
            <person name="Floudas D."/>
            <person name="Copeland A."/>
            <person name="Barry K.W."/>
            <person name="Cichocki N."/>
            <person name="Veneault-Fourrey C."/>
            <person name="LaButti K."/>
            <person name="Lindquist E.A."/>
            <person name="Lipzen A."/>
            <person name="Lundell T."/>
            <person name="Morin E."/>
            <person name="Murat C."/>
            <person name="Sun H."/>
            <person name="Tunlid A."/>
            <person name="Henrissat B."/>
            <person name="Grigoriev I.V."/>
            <person name="Hibbett D.S."/>
            <person name="Martin F."/>
            <person name="Nordberg H.P."/>
            <person name="Cantor M.N."/>
            <person name="Hua S.X."/>
        </authorList>
    </citation>
    <scope>NUCLEOTIDE SEQUENCE [LARGE SCALE GENOMIC DNA]</scope>
    <source>
        <strain evidence="3 4">Marx 270</strain>
    </source>
</reference>
<dbReference type="InParanoid" id="A0A0C3PJR9"/>
<accession>A0A0C3PJR9</accession>
<name>A0A0C3PJR9_PISTI</name>